<proteinExistence type="predicted"/>
<evidence type="ECO:0000259" key="1">
    <source>
        <dbReference type="Pfam" id="PF00144"/>
    </source>
</evidence>
<protein>
    <recommendedName>
        <fullName evidence="1">Beta-lactamase-related domain-containing protein</fullName>
    </recommendedName>
</protein>
<name>A0A023C018_9FLAO</name>
<dbReference type="PROSITE" id="PS51257">
    <property type="entry name" value="PROKAR_LIPOPROTEIN"/>
    <property type="match status" value="1"/>
</dbReference>
<dbReference type="AlphaFoldDB" id="A0A023C018"/>
<dbReference type="eggNOG" id="COG1680">
    <property type="taxonomic scope" value="Bacteria"/>
</dbReference>
<dbReference type="InterPro" id="IPR050789">
    <property type="entry name" value="Diverse_Enzym_Activities"/>
</dbReference>
<dbReference type="OrthoDB" id="1357763at2"/>
<feature type="domain" description="Beta-lactamase-related" evidence="1">
    <location>
        <begin position="44"/>
        <end position="359"/>
    </location>
</feature>
<dbReference type="EMBL" id="AQRA01000001">
    <property type="protein sequence ID" value="EZH75672.1"/>
    <property type="molecule type" value="Genomic_DNA"/>
</dbReference>
<dbReference type="Proteomes" id="UP000023541">
    <property type="component" value="Unassembled WGS sequence"/>
</dbReference>
<dbReference type="STRING" id="1317122.ATO12_02465"/>
<organism evidence="2 3">
    <name type="scientific">Aquimarina atlantica</name>
    <dbReference type="NCBI Taxonomy" id="1317122"/>
    <lineage>
        <taxon>Bacteria</taxon>
        <taxon>Pseudomonadati</taxon>
        <taxon>Bacteroidota</taxon>
        <taxon>Flavobacteriia</taxon>
        <taxon>Flavobacteriales</taxon>
        <taxon>Flavobacteriaceae</taxon>
        <taxon>Aquimarina</taxon>
    </lineage>
</organism>
<dbReference type="PANTHER" id="PTHR43283">
    <property type="entry name" value="BETA-LACTAMASE-RELATED"/>
    <property type="match status" value="1"/>
</dbReference>
<comment type="caution">
    <text evidence="2">The sequence shown here is derived from an EMBL/GenBank/DDBJ whole genome shotgun (WGS) entry which is preliminary data.</text>
</comment>
<dbReference type="Pfam" id="PF00144">
    <property type="entry name" value="Beta-lactamase"/>
    <property type="match status" value="1"/>
</dbReference>
<dbReference type="InterPro" id="IPR012338">
    <property type="entry name" value="Beta-lactam/transpept-like"/>
</dbReference>
<dbReference type="SUPFAM" id="SSF56601">
    <property type="entry name" value="beta-lactamase/transpeptidase-like"/>
    <property type="match status" value="1"/>
</dbReference>
<dbReference type="Gene3D" id="3.40.710.10">
    <property type="entry name" value="DD-peptidase/beta-lactamase superfamily"/>
    <property type="match status" value="1"/>
</dbReference>
<accession>A0A023C018</accession>
<sequence>MKKTLFIIVLFSIALVSCKIKPTTNSETFIKSFNGNLISKSTMDTFIKNQMDSLQIPGLSIAFINDNKIVYHNALGVKNIETQEKVNNATIFDAASMSKTVFSFFAMKMVDDGLFDLDTPLYNYMEYPDIAYDERYKLITARMVLSHTSGFPNWRYLDEQGNYNPKGKLTIQFEPGTKYQYSGEGYEYLAKVIAHLKGIEKNELQDLIKITIFTPLKMKNSSFVWNDYIEKHRADGHFRGELNKGYGSSTKDPDFKASASLQTESKEFSRFLLALMNTKILSKKSHKELLKIQSAKLATKKSKEQKYGLGIAIEDSDYGTNFSHGGDNLSHTALYMFNLDKKVGYVFFTNSEHRNKFQKNLLDFLLTY</sequence>
<evidence type="ECO:0000313" key="2">
    <source>
        <dbReference type="EMBL" id="EZH75672.1"/>
    </source>
</evidence>
<dbReference type="PANTHER" id="PTHR43283:SF18">
    <property type="match status" value="1"/>
</dbReference>
<reference evidence="2 3" key="1">
    <citation type="submission" date="2014-04" db="EMBL/GenBank/DDBJ databases">
        <title>Aquimarina sp. 22II-S11-z7 Genome Sequencing.</title>
        <authorList>
            <person name="Lai Q."/>
        </authorList>
    </citation>
    <scope>NUCLEOTIDE SEQUENCE [LARGE SCALE GENOMIC DNA]</scope>
    <source>
        <strain evidence="2 3">22II-S11-z7</strain>
    </source>
</reference>
<evidence type="ECO:0000313" key="3">
    <source>
        <dbReference type="Proteomes" id="UP000023541"/>
    </source>
</evidence>
<gene>
    <name evidence="2" type="ORF">ATO12_02465</name>
</gene>
<dbReference type="RefSeq" id="WP_034238307.1">
    <property type="nucleotide sequence ID" value="NZ_AQRA01000001.1"/>
</dbReference>
<keyword evidence="3" id="KW-1185">Reference proteome</keyword>
<dbReference type="InterPro" id="IPR001466">
    <property type="entry name" value="Beta-lactam-related"/>
</dbReference>